<organism evidence="16 17">
    <name type="scientific">Litomosoides sigmodontis</name>
    <name type="common">Filarial nematode worm</name>
    <dbReference type="NCBI Taxonomy" id="42156"/>
    <lineage>
        <taxon>Eukaryota</taxon>
        <taxon>Metazoa</taxon>
        <taxon>Ecdysozoa</taxon>
        <taxon>Nematoda</taxon>
        <taxon>Chromadorea</taxon>
        <taxon>Rhabditida</taxon>
        <taxon>Spirurina</taxon>
        <taxon>Spiruromorpha</taxon>
        <taxon>Filarioidea</taxon>
        <taxon>Onchocercidae</taxon>
        <taxon>Litomosoides</taxon>
    </lineage>
</organism>
<keyword evidence="8 11" id="KW-1015">Disulfide bond</keyword>
<evidence type="ECO:0008006" key="18">
    <source>
        <dbReference type="Google" id="ProtNLM"/>
    </source>
</evidence>
<feature type="domain" description="Laminin G" evidence="12">
    <location>
        <begin position="805"/>
        <end position="988"/>
    </location>
</feature>
<dbReference type="InterPro" id="IPR002350">
    <property type="entry name" value="Kazal_dom"/>
</dbReference>
<evidence type="ECO:0000256" key="1">
    <source>
        <dbReference type="ARBA" id="ARBA00004613"/>
    </source>
</evidence>
<evidence type="ECO:0000313" key="17">
    <source>
        <dbReference type="Proteomes" id="UP000277928"/>
    </source>
</evidence>
<keyword evidence="4" id="KW-0732">Signal</keyword>
<evidence type="ECO:0000259" key="14">
    <source>
        <dbReference type="PROSITE" id="PS50027"/>
    </source>
</evidence>
<dbReference type="PROSITE" id="PS51465">
    <property type="entry name" value="KAZAL_2"/>
    <property type="match status" value="6"/>
</dbReference>
<keyword evidence="10" id="KW-0245">EGF-like domain</keyword>
<evidence type="ECO:0000256" key="4">
    <source>
        <dbReference type="ARBA" id="ARBA00022729"/>
    </source>
</evidence>
<evidence type="ECO:0000256" key="6">
    <source>
        <dbReference type="ARBA" id="ARBA00022782"/>
    </source>
</evidence>
<dbReference type="Gene3D" id="3.30.60.30">
    <property type="match status" value="8"/>
</dbReference>
<dbReference type="SMART" id="SM00280">
    <property type="entry name" value="KAZAL"/>
    <property type="match status" value="8"/>
</dbReference>
<comment type="caution">
    <text evidence="10">Lacks conserved residue(s) required for the propagation of feature annotation.</text>
</comment>
<feature type="domain" description="Laminin G" evidence="12">
    <location>
        <begin position="1050"/>
        <end position="1281"/>
    </location>
</feature>
<dbReference type="SMART" id="SM00274">
    <property type="entry name" value="FOLN"/>
    <property type="match status" value="7"/>
</dbReference>
<dbReference type="FunFam" id="3.30.60.30:FF:000040">
    <property type="entry name" value="Agrin, putative"/>
    <property type="match status" value="1"/>
</dbReference>
<feature type="domain" description="Kazal-like" evidence="15">
    <location>
        <begin position="388"/>
        <end position="442"/>
    </location>
</feature>
<dbReference type="PROSITE" id="PS50026">
    <property type="entry name" value="EGF_3"/>
    <property type="match status" value="1"/>
</dbReference>
<dbReference type="PANTHER" id="PTHR10913:SF45">
    <property type="entry name" value="FOLLISTATIN, ISOFORM A-RELATED"/>
    <property type="match status" value="1"/>
</dbReference>
<dbReference type="PROSITE" id="PS50025">
    <property type="entry name" value="LAM_G_DOMAIN"/>
    <property type="match status" value="2"/>
</dbReference>
<feature type="domain" description="Kazal-like" evidence="15">
    <location>
        <begin position="320"/>
        <end position="375"/>
    </location>
</feature>
<keyword evidence="2" id="KW-0964">Secreted</keyword>
<dbReference type="Pfam" id="PF00053">
    <property type="entry name" value="EGF_laminin"/>
    <property type="match status" value="2"/>
</dbReference>
<dbReference type="Gene3D" id="2.60.120.200">
    <property type="match status" value="3"/>
</dbReference>
<feature type="domain" description="Kazal-like" evidence="15">
    <location>
        <begin position="45"/>
        <end position="97"/>
    </location>
</feature>
<evidence type="ECO:0000256" key="2">
    <source>
        <dbReference type="ARBA" id="ARBA00022525"/>
    </source>
</evidence>
<dbReference type="InterPro" id="IPR001791">
    <property type="entry name" value="Laminin_G"/>
</dbReference>
<keyword evidence="3" id="KW-0646">Protease inhibitor</keyword>
<evidence type="ECO:0000256" key="11">
    <source>
        <dbReference type="PROSITE-ProRule" id="PRU00460"/>
    </source>
</evidence>
<dbReference type="PROSITE" id="PS50027">
    <property type="entry name" value="EGF_LAM_2"/>
    <property type="match status" value="1"/>
</dbReference>
<dbReference type="CDD" id="cd00104">
    <property type="entry name" value="KAZAL_FS"/>
    <property type="match status" value="6"/>
</dbReference>
<keyword evidence="9" id="KW-0325">Glycoprotein</keyword>
<dbReference type="OrthoDB" id="88467at2759"/>
<reference evidence="16 17" key="1">
    <citation type="submission" date="2018-08" db="EMBL/GenBank/DDBJ databases">
        <authorList>
            <person name="Laetsch R D."/>
            <person name="Stevens L."/>
            <person name="Kumar S."/>
            <person name="Blaxter L. M."/>
        </authorList>
    </citation>
    <scope>NUCLEOTIDE SEQUENCE [LARGE SCALE GENOMIC DNA]</scope>
</reference>
<feature type="domain" description="EGF-like" evidence="13">
    <location>
        <begin position="651"/>
        <end position="683"/>
    </location>
</feature>
<dbReference type="SUPFAM" id="SSF100895">
    <property type="entry name" value="Kazal-type serine protease inhibitors"/>
    <property type="match status" value="8"/>
</dbReference>
<dbReference type="CDD" id="cd00110">
    <property type="entry name" value="LamG"/>
    <property type="match status" value="2"/>
</dbReference>
<evidence type="ECO:0000256" key="3">
    <source>
        <dbReference type="ARBA" id="ARBA00022690"/>
    </source>
</evidence>
<evidence type="ECO:0000259" key="15">
    <source>
        <dbReference type="PROSITE" id="PS51465"/>
    </source>
</evidence>
<keyword evidence="6" id="KW-0221">Differentiation</keyword>
<dbReference type="GO" id="GO:0005576">
    <property type="term" value="C:extracellular region"/>
    <property type="evidence" value="ECO:0007669"/>
    <property type="project" value="UniProtKB-SubCell"/>
</dbReference>
<keyword evidence="7" id="KW-0722">Serine protease inhibitor</keyword>
<dbReference type="InterPro" id="IPR003645">
    <property type="entry name" value="Fol_N"/>
</dbReference>
<dbReference type="FunFam" id="2.10.25.10:FF:000094">
    <property type="entry name" value="Laminin subunit alpha-2"/>
    <property type="match status" value="1"/>
</dbReference>
<dbReference type="SMART" id="SM00282">
    <property type="entry name" value="LamG"/>
    <property type="match status" value="2"/>
</dbReference>
<dbReference type="STRING" id="42156.A0A3P6SR36"/>
<dbReference type="Pfam" id="PF07648">
    <property type="entry name" value="Kazal_2"/>
    <property type="match status" value="7"/>
</dbReference>
<name>A0A3P6SR36_LITSI</name>
<dbReference type="SMART" id="SM00180">
    <property type="entry name" value="EGF_Lam"/>
    <property type="match status" value="2"/>
</dbReference>
<keyword evidence="5" id="KW-0677">Repeat</keyword>
<dbReference type="InterPro" id="IPR050653">
    <property type="entry name" value="Prot_Inhib_GrowthFact_Antg"/>
</dbReference>
<evidence type="ECO:0000256" key="7">
    <source>
        <dbReference type="ARBA" id="ARBA00022900"/>
    </source>
</evidence>
<feature type="disulfide bond" evidence="11">
    <location>
        <begin position="567"/>
        <end position="576"/>
    </location>
</feature>
<dbReference type="PROSITE" id="PS01248">
    <property type="entry name" value="EGF_LAM_1"/>
    <property type="match status" value="1"/>
</dbReference>
<evidence type="ECO:0000256" key="5">
    <source>
        <dbReference type="ARBA" id="ARBA00022737"/>
    </source>
</evidence>
<evidence type="ECO:0000256" key="9">
    <source>
        <dbReference type="ARBA" id="ARBA00023180"/>
    </source>
</evidence>
<evidence type="ECO:0000313" key="16">
    <source>
        <dbReference type="EMBL" id="VDK73629.1"/>
    </source>
</evidence>
<dbReference type="SMART" id="SM00181">
    <property type="entry name" value="EGF"/>
    <property type="match status" value="8"/>
</dbReference>
<dbReference type="InterPro" id="IPR000742">
    <property type="entry name" value="EGF"/>
</dbReference>
<dbReference type="EMBL" id="UYRX01000095">
    <property type="protein sequence ID" value="VDK73629.1"/>
    <property type="molecule type" value="Genomic_DNA"/>
</dbReference>
<evidence type="ECO:0000256" key="10">
    <source>
        <dbReference type="PROSITE-ProRule" id="PRU00076"/>
    </source>
</evidence>
<sequence>MDKCLAVFPEGLLEKRNPCEDLRCGPGEQCVISENGKGYISAHCVCPEQCENFGDSVESSPVCSNDGVDYPSLCHLRAHACKTKGNESVKYYGKCDPCKDFICSAGTVCKVTADRRVECRCSQQCGMHSDPICATDGNTYENECLMSVSACLHDREVLIYHKGRCKEDNPCKLIKCSDLETCHILENGTAICKCTQYCPPVTKPNGKTYDSECVMRRSACLSKTYNAVRHAGVGVCAGYNGCRPSEVCVDRNGQPTCECEACDLQLNEVCASDGITYANECKMRLESCMTGKFIYQKYGGVCDGCTNIRCEFYAICVSDETGSGSCQCPDQCAYDKSGTICATDGITYRSECHMRQAACQQQKFIVVAFRDSCDSCSNTVCPEGQRCEDGICSCPNSCPNTAENSTVCGSDGILYPSMCHLRVAACHKGSAISAQHLNNCEQSLSKTGELSTMSSCDEQSCSFGGICVALTENHLSDVCLCDFNCSTADDMEAVCASDGNVYNSTCFMDVASCKQQKSIYQITPIHLCHYNGSSSDVAIASVVGDECNCNRIGSYNNVCDELGQCRCLPGVAGKKCDHCLSGFWGLHLIAKGALGCQPCGCSAFGSSRLDCEQLSGRCQCKSNSYGLKCDSCSPDRILTPDGCMKETEIHTPKDCSELRCHHGGECVMTLPGMPTCKCPERCSLDHLGLAAEVITCGSDGNTYDSICELQQFACIHQLDVVPTELGTCPQDASNGKDETQRRRERKLGTPALLGNLCIDDTDCRIFNAHCGEMNFLKLRACKCRVGFFPSKDMAQCIQEKNDNQENSWKLDGSSGMQIITKKSLNHRLLSIQMQVQAHNTSGVLLYSCLNEMSDSVLLSLSHSKLVMFSFSRNAKVFVTEWESLMDVNRSYTVTVIFLYDQILLAVNDTTPVVSKLPLSVINHPLKLSTLIYLGYTPLNHLRLHSMQPQPMLRNFTGCLSNIFINGQKISKERMKFVGNVVRCSQGVCVRSCSNGNSCQLDGSNADSKCRCTQHFNDGLCKQQICESGEMCNDPTGAKIVNEEQLNVKSNHTVPLFIGDGILMKNLRMNVKEELELEIWLKAMDSNGLVFYWTNLDATTGQYTDGNFVALVLVASQPHFFWNLGSGIAYSSLFENYRPSWIMNFEEVEENDCRGTIRLFILNDQFHSIRFRKSLLSNSLQVDNELAEVELSQLGNAHLNGSGAVVFIGGVPSKTVVPSEIPELVVPFRGVVQRLVINGHTFSDLFKNFHYKSNNYVSSGEKALQEFQQTGRVVQQYNDASCPNATSEKGSCSRKWDEYETPKYAQQGKEAWSDSLLLDGQNQYALVKEVISKKGSKITTDYQFMIKTNKSDGLIWWESKRYTTRSDYLAIFLLAGRLGFAINLGNNSKAKIIGSNTILETLLTYPHRKSSQLKREAKACRNTIRDNLRQWSLLWLLSAGEDFKEKRKSLLVVDSERVAYTLPLGATELTTDGIIWIGMWEKEGTTKFSSKNALQRMLTKLANLITVD</sequence>
<dbReference type="Proteomes" id="UP000277928">
    <property type="component" value="Unassembled WGS sequence"/>
</dbReference>
<dbReference type="InterPro" id="IPR002049">
    <property type="entry name" value="LE_dom"/>
</dbReference>
<dbReference type="CDD" id="cd00055">
    <property type="entry name" value="EGF_Lam"/>
    <property type="match status" value="2"/>
</dbReference>
<feature type="disulfide bond" evidence="11">
    <location>
        <begin position="547"/>
        <end position="559"/>
    </location>
</feature>
<dbReference type="Pfam" id="PF02210">
    <property type="entry name" value="Laminin_G_2"/>
    <property type="match status" value="2"/>
</dbReference>
<dbReference type="InterPro" id="IPR013320">
    <property type="entry name" value="ConA-like_dom_sf"/>
</dbReference>
<feature type="domain" description="Kazal-like" evidence="15">
    <location>
        <begin position="670"/>
        <end position="730"/>
    </location>
</feature>
<dbReference type="FunFam" id="3.30.60.30:FF:000024">
    <property type="entry name" value="Transmembrane agrin"/>
    <property type="match status" value="1"/>
</dbReference>
<evidence type="ECO:0000259" key="13">
    <source>
        <dbReference type="PROSITE" id="PS50026"/>
    </source>
</evidence>
<evidence type="ECO:0000259" key="12">
    <source>
        <dbReference type="PROSITE" id="PS50025"/>
    </source>
</evidence>
<evidence type="ECO:0000256" key="8">
    <source>
        <dbReference type="ARBA" id="ARBA00023157"/>
    </source>
</evidence>
<keyword evidence="17" id="KW-1185">Reference proteome</keyword>
<dbReference type="OMA" id="CAWINNR"/>
<keyword evidence="11" id="KW-0424">Laminin EGF-like domain</keyword>
<feature type="domain" description="Kazal-like" evidence="15">
    <location>
        <begin position="258"/>
        <end position="304"/>
    </location>
</feature>
<feature type="domain" description="Laminin EGF-like" evidence="14">
    <location>
        <begin position="547"/>
        <end position="598"/>
    </location>
</feature>
<dbReference type="Gene3D" id="2.10.25.10">
    <property type="entry name" value="Laminin"/>
    <property type="match status" value="2"/>
</dbReference>
<dbReference type="GO" id="GO:0030154">
    <property type="term" value="P:cell differentiation"/>
    <property type="evidence" value="ECO:0007669"/>
    <property type="project" value="UniProtKB-KW"/>
</dbReference>
<protein>
    <recommendedName>
        <fullName evidence="18">Agrin</fullName>
    </recommendedName>
</protein>
<dbReference type="PANTHER" id="PTHR10913">
    <property type="entry name" value="FOLLISTATIN-RELATED"/>
    <property type="match status" value="1"/>
</dbReference>
<accession>A0A3P6SR36</accession>
<gene>
    <name evidence="16" type="ORF">NLS_LOCUS2190</name>
</gene>
<dbReference type="SUPFAM" id="SSF49899">
    <property type="entry name" value="Concanavalin A-like lectins/glucanases"/>
    <property type="match status" value="3"/>
</dbReference>
<dbReference type="Pfam" id="PF00050">
    <property type="entry name" value="Kazal_1"/>
    <property type="match status" value="1"/>
</dbReference>
<dbReference type="InterPro" id="IPR036058">
    <property type="entry name" value="Kazal_dom_sf"/>
</dbReference>
<feature type="domain" description="Kazal-like" evidence="15">
    <location>
        <begin position="120"/>
        <end position="167"/>
    </location>
</feature>
<comment type="subcellular location">
    <subcellularLocation>
        <location evidence="1">Secreted</location>
    </subcellularLocation>
</comment>
<proteinExistence type="predicted"/>